<accession>A0A0D2PN72</accession>
<sequence>MLDRSNDGDGDGDRLESNSPEIPLVEKLLLEKSIAPLVAVPQLEPPDRGATHDVFRTEVIYLIAKQVVKVVHQTGAECALFGSLACYLYGNIRPPNDIDLIVFPSSEAPFDAEKAKRDIAEMDPVNFRLESPRDPTATYRVLYFVVDEGMAPPHTFHKNKCKIDVLVPPLLHLPYLSAAEIKHRGELPVVPFPLLLLQKLQGWDDHRRMKEYYKFEKHVTDAVDVQCLLELEHVVSLRFARPWNSSALFSPKFMHLSRQRIRDFSHIYPESAAEWIRLGFTI</sequence>
<keyword evidence="2" id="KW-1185">Reference proteome</keyword>
<protein>
    <submittedName>
        <fullName evidence="1">Uncharacterized protein</fullName>
    </submittedName>
</protein>
<reference evidence="2" key="1">
    <citation type="submission" date="2014-04" db="EMBL/GenBank/DDBJ databases">
        <title>Evolutionary Origins and Diversification of the Mycorrhizal Mutualists.</title>
        <authorList>
            <consortium name="DOE Joint Genome Institute"/>
            <consortium name="Mycorrhizal Genomics Consortium"/>
            <person name="Kohler A."/>
            <person name="Kuo A."/>
            <person name="Nagy L.G."/>
            <person name="Floudas D."/>
            <person name="Copeland A."/>
            <person name="Barry K.W."/>
            <person name="Cichocki N."/>
            <person name="Veneault-Fourrey C."/>
            <person name="LaButti K."/>
            <person name="Lindquist E.A."/>
            <person name="Lipzen A."/>
            <person name="Lundell T."/>
            <person name="Morin E."/>
            <person name="Murat C."/>
            <person name="Riley R."/>
            <person name="Ohm R."/>
            <person name="Sun H."/>
            <person name="Tunlid A."/>
            <person name="Henrissat B."/>
            <person name="Grigoriev I.V."/>
            <person name="Hibbett D.S."/>
            <person name="Martin F."/>
        </authorList>
    </citation>
    <scope>NUCLEOTIDE SEQUENCE [LARGE SCALE GENOMIC DNA]</scope>
    <source>
        <strain evidence="2">FD-334 SS-4</strain>
    </source>
</reference>
<gene>
    <name evidence="1" type="ORF">HYPSUDRAFT_140870</name>
</gene>
<dbReference type="InterPro" id="IPR043519">
    <property type="entry name" value="NT_sf"/>
</dbReference>
<evidence type="ECO:0000313" key="2">
    <source>
        <dbReference type="Proteomes" id="UP000054270"/>
    </source>
</evidence>
<dbReference type="SUPFAM" id="SSF81301">
    <property type="entry name" value="Nucleotidyltransferase"/>
    <property type="match status" value="1"/>
</dbReference>
<dbReference type="AlphaFoldDB" id="A0A0D2PN72"/>
<evidence type="ECO:0000313" key="1">
    <source>
        <dbReference type="EMBL" id="KJA21330.1"/>
    </source>
</evidence>
<dbReference type="Proteomes" id="UP000054270">
    <property type="component" value="Unassembled WGS sequence"/>
</dbReference>
<dbReference type="OMA" id="IAIFESH"/>
<name>A0A0D2PN72_HYPSF</name>
<dbReference type="EMBL" id="KN817559">
    <property type="protein sequence ID" value="KJA21330.1"/>
    <property type="molecule type" value="Genomic_DNA"/>
</dbReference>
<dbReference type="OrthoDB" id="3133286at2759"/>
<organism evidence="1 2">
    <name type="scientific">Hypholoma sublateritium (strain FD-334 SS-4)</name>
    <dbReference type="NCBI Taxonomy" id="945553"/>
    <lineage>
        <taxon>Eukaryota</taxon>
        <taxon>Fungi</taxon>
        <taxon>Dikarya</taxon>
        <taxon>Basidiomycota</taxon>
        <taxon>Agaricomycotina</taxon>
        <taxon>Agaricomycetes</taxon>
        <taxon>Agaricomycetidae</taxon>
        <taxon>Agaricales</taxon>
        <taxon>Agaricineae</taxon>
        <taxon>Strophariaceae</taxon>
        <taxon>Hypholoma</taxon>
    </lineage>
</organism>
<proteinExistence type="predicted"/>
<dbReference type="Gene3D" id="3.30.460.40">
    <property type="match status" value="1"/>
</dbReference>